<dbReference type="Gene3D" id="1.10.8.1050">
    <property type="entry name" value="Antitoxin VbhA-like"/>
    <property type="match status" value="1"/>
</dbReference>
<keyword evidence="2" id="KW-1185">Reference proteome</keyword>
<dbReference type="AlphaFoldDB" id="A0A1H3TG74"/>
<organism evidence="1 2">
    <name type="scientific">Herbiconiux ginsengi</name>
    <dbReference type="NCBI Taxonomy" id="381665"/>
    <lineage>
        <taxon>Bacteria</taxon>
        <taxon>Bacillati</taxon>
        <taxon>Actinomycetota</taxon>
        <taxon>Actinomycetes</taxon>
        <taxon>Micrococcales</taxon>
        <taxon>Microbacteriaceae</taxon>
        <taxon>Herbiconiux</taxon>
    </lineage>
</organism>
<proteinExistence type="predicted"/>
<dbReference type="RefSeq" id="WP_092557367.1">
    <property type="nucleotide sequence ID" value="NZ_FNPZ01000005.1"/>
</dbReference>
<evidence type="ECO:0008006" key="3">
    <source>
        <dbReference type="Google" id="ProtNLM"/>
    </source>
</evidence>
<name>A0A1H3TG74_9MICO</name>
<gene>
    <name evidence="1" type="ORF">SAMN05216554_4114</name>
</gene>
<dbReference type="InterPro" id="IPR043038">
    <property type="entry name" value="VbhA_sf"/>
</dbReference>
<dbReference type="OrthoDB" id="5119105at2"/>
<evidence type="ECO:0000313" key="2">
    <source>
        <dbReference type="Proteomes" id="UP000198891"/>
    </source>
</evidence>
<accession>A0A1H3TG74</accession>
<sequence length="68" mass="7559">MASKTRSIITTADGRRLDPDREMAMVEKGQQLAGHFPDAEALERGRRVLDGDLTVEEARAEIAAKYSR</sequence>
<dbReference type="Proteomes" id="UP000198891">
    <property type="component" value="Unassembled WGS sequence"/>
</dbReference>
<reference evidence="1 2" key="1">
    <citation type="submission" date="2016-10" db="EMBL/GenBank/DDBJ databases">
        <authorList>
            <person name="de Groot N.N."/>
        </authorList>
    </citation>
    <scope>NUCLEOTIDE SEQUENCE [LARGE SCALE GENOMIC DNA]</scope>
    <source>
        <strain evidence="1 2">CGMCC 4.3491</strain>
    </source>
</reference>
<evidence type="ECO:0000313" key="1">
    <source>
        <dbReference type="EMBL" id="SDZ48329.1"/>
    </source>
</evidence>
<protein>
    <recommendedName>
        <fullName evidence="3">Antitoxin VbhA domain-containing protein</fullName>
    </recommendedName>
</protein>
<dbReference type="EMBL" id="FNPZ01000005">
    <property type="protein sequence ID" value="SDZ48329.1"/>
    <property type="molecule type" value="Genomic_DNA"/>
</dbReference>